<keyword evidence="1" id="KW-0732">Signal</keyword>
<evidence type="ECO:0000256" key="1">
    <source>
        <dbReference type="SAM" id="SignalP"/>
    </source>
</evidence>
<organism evidence="2 3">
    <name type="scientific">Algoriphagus alkaliphilus</name>
    <dbReference type="NCBI Taxonomy" id="279824"/>
    <lineage>
        <taxon>Bacteria</taxon>
        <taxon>Pseudomonadati</taxon>
        <taxon>Bacteroidota</taxon>
        <taxon>Cytophagia</taxon>
        <taxon>Cytophagales</taxon>
        <taxon>Cyclobacteriaceae</taxon>
        <taxon>Algoriphagus</taxon>
    </lineage>
</organism>
<sequence length="242" mass="28631">MRTRCQLLLAFVFLLQFSCVPNAEKQGKSLLKKSIEAHGGEANWSEVSSLKFRKWTRLLLEDGSIESELDQWHEFRLKPYFEGKITWTKDSIIHVVSWDGTRMRYLMGENEVQNPSFLASKRKDFDAAFYTVAQPWKLLDEGTKLFYEGQKSLESGQVVEVIRVDYGLDSDVWWYYFDPVTSLMVGNEVQLKDHRSLVNNLSREEVQGFKFHGKRESWRVNEKNERLFLRAEYRYSEYQILK</sequence>
<accession>A0A1G5WVL9</accession>
<dbReference type="STRING" id="279824.SAMN03080617_01344"/>
<dbReference type="OrthoDB" id="1420384at2"/>
<keyword evidence="3" id="KW-1185">Reference proteome</keyword>
<evidence type="ECO:0000313" key="3">
    <source>
        <dbReference type="Proteomes" id="UP000198756"/>
    </source>
</evidence>
<dbReference type="Proteomes" id="UP000198756">
    <property type="component" value="Unassembled WGS sequence"/>
</dbReference>
<dbReference type="EMBL" id="FMXE01000008">
    <property type="protein sequence ID" value="SDA62183.1"/>
    <property type="molecule type" value="Genomic_DNA"/>
</dbReference>
<feature type="signal peptide" evidence="1">
    <location>
        <begin position="1"/>
        <end position="23"/>
    </location>
</feature>
<gene>
    <name evidence="2" type="ORF">SAMN03080617_01344</name>
</gene>
<proteinExistence type="predicted"/>
<dbReference type="RefSeq" id="WP_092729183.1">
    <property type="nucleotide sequence ID" value="NZ_FMXE01000008.1"/>
</dbReference>
<reference evidence="3" key="1">
    <citation type="submission" date="2016-10" db="EMBL/GenBank/DDBJ databases">
        <authorList>
            <person name="Varghese N."/>
            <person name="Submissions S."/>
        </authorList>
    </citation>
    <scope>NUCLEOTIDE SEQUENCE [LARGE SCALE GENOMIC DNA]</scope>
    <source>
        <strain evidence="3">DSM 22703</strain>
    </source>
</reference>
<evidence type="ECO:0008006" key="4">
    <source>
        <dbReference type="Google" id="ProtNLM"/>
    </source>
</evidence>
<name>A0A1G5WVL9_9BACT</name>
<dbReference type="AlphaFoldDB" id="A0A1G5WVL9"/>
<protein>
    <recommendedName>
        <fullName evidence="4">Lipoprotein</fullName>
    </recommendedName>
</protein>
<feature type="chain" id="PRO_5011591240" description="Lipoprotein" evidence="1">
    <location>
        <begin position="24"/>
        <end position="242"/>
    </location>
</feature>
<evidence type="ECO:0000313" key="2">
    <source>
        <dbReference type="EMBL" id="SDA62183.1"/>
    </source>
</evidence>